<dbReference type="Proteomes" id="UP000823775">
    <property type="component" value="Unassembled WGS sequence"/>
</dbReference>
<name>A0ABS8WJ36_DATST</name>
<accession>A0ABS8WJ36</accession>
<reference evidence="1 2" key="1">
    <citation type="journal article" date="2021" name="BMC Genomics">
        <title>Datura genome reveals duplications of psychoactive alkaloid biosynthetic genes and high mutation rate following tissue culture.</title>
        <authorList>
            <person name="Rajewski A."/>
            <person name="Carter-House D."/>
            <person name="Stajich J."/>
            <person name="Litt A."/>
        </authorList>
    </citation>
    <scope>NUCLEOTIDE SEQUENCE [LARGE SCALE GENOMIC DNA]</scope>
    <source>
        <strain evidence="1">AR-01</strain>
    </source>
</reference>
<evidence type="ECO:0000313" key="2">
    <source>
        <dbReference type="Proteomes" id="UP000823775"/>
    </source>
</evidence>
<proteinExistence type="predicted"/>
<dbReference type="EMBL" id="JACEIK010006874">
    <property type="protein sequence ID" value="MCE3049413.1"/>
    <property type="molecule type" value="Genomic_DNA"/>
</dbReference>
<sequence length="101" mass="12026">MFEWLVSERSIWMSRSVGEDCDRDQYKYVTIHIRLCDRDQYSVGKWRIPSKSSYFLEQYGYSSRIPVAVRSRQMSNYRCSTARSERRLVLVAKLDSEKGNI</sequence>
<organism evidence="1 2">
    <name type="scientific">Datura stramonium</name>
    <name type="common">Jimsonweed</name>
    <name type="synonym">Common thornapple</name>
    <dbReference type="NCBI Taxonomy" id="4076"/>
    <lineage>
        <taxon>Eukaryota</taxon>
        <taxon>Viridiplantae</taxon>
        <taxon>Streptophyta</taxon>
        <taxon>Embryophyta</taxon>
        <taxon>Tracheophyta</taxon>
        <taxon>Spermatophyta</taxon>
        <taxon>Magnoliopsida</taxon>
        <taxon>eudicotyledons</taxon>
        <taxon>Gunneridae</taxon>
        <taxon>Pentapetalae</taxon>
        <taxon>asterids</taxon>
        <taxon>lamiids</taxon>
        <taxon>Solanales</taxon>
        <taxon>Solanaceae</taxon>
        <taxon>Solanoideae</taxon>
        <taxon>Datureae</taxon>
        <taxon>Datura</taxon>
    </lineage>
</organism>
<keyword evidence="2" id="KW-1185">Reference proteome</keyword>
<evidence type="ECO:0000313" key="1">
    <source>
        <dbReference type="EMBL" id="MCE3049413.1"/>
    </source>
</evidence>
<gene>
    <name evidence="1" type="ORF">HAX54_044790</name>
</gene>
<comment type="caution">
    <text evidence="1">The sequence shown here is derived from an EMBL/GenBank/DDBJ whole genome shotgun (WGS) entry which is preliminary data.</text>
</comment>
<protein>
    <submittedName>
        <fullName evidence="1">Uncharacterized protein</fullName>
    </submittedName>
</protein>